<dbReference type="EnsemblMetazoa" id="tetur05g05950.1">
    <property type="protein sequence ID" value="tetur05g05950.1"/>
    <property type="gene ID" value="tetur05g05950"/>
</dbReference>
<reference evidence="1" key="2">
    <citation type="submission" date="2015-06" db="UniProtKB">
        <authorList>
            <consortium name="EnsemblMetazoa"/>
        </authorList>
    </citation>
    <scope>IDENTIFICATION</scope>
</reference>
<dbReference type="Proteomes" id="UP000015104">
    <property type="component" value="Unassembled WGS sequence"/>
</dbReference>
<dbReference type="HOGENOM" id="CLU_3016811_0_0_1"/>
<keyword evidence="2" id="KW-1185">Reference proteome</keyword>
<evidence type="ECO:0000313" key="2">
    <source>
        <dbReference type="Proteomes" id="UP000015104"/>
    </source>
</evidence>
<accession>T1K5E2</accession>
<protein>
    <submittedName>
        <fullName evidence="1">Uncharacterized protein</fullName>
    </submittedName>
</protein>
<organism evidence="1 2">
    <name type="scientific">Tetranychus urticae</name>
    <name type="common">Two-spotted spider mite</name>
    <dbReference type="NCBI Taxonomy" id="32264"/>
    <lineage>
        <taxon>Eukaryota</taxon>
        <taxon>Metazoa</taxon>
        <taxon>Ecdysozoa</taxon>
        <taxon>Arthropoda</taxon>
        <taxon>Chelicerata</taxon>
        <taxon>Arachnida</taxon>
        <taxon>Acari</taxon>
        <taxon>Acariformes</taxon>
        <taxon>Trombidiformes</taxon>
        <taxon>Prostigmata</taxon>
        <taxon>Eleutherengona</taxon>
        <taxon>Raphignathae</taxon>
        <taxon>Tetranychoidea</taxon>
        <taxon>Tetranychidae</taxon>
        <taxon>Tetranychus</taxon>
    </lineage>
</organism>
<proteinExistence type="predicted"/>
<sequence>MDDPGGKRSTRKVGRSFDVKLINEFCELASITSIVKYCCNPPSSPGSQLTKMDVID</sequence>
<dbReference type="AlphaFoldDB" id="T1K5E2"/>
<name>T1K5E2_TETUR</name>
<dbReference type="EMBL" id="CAEY01001587">
    <property type="status" value="NOT_ANNOTATED_CDS"/>
    <property type="molecule type" value="Genomic_DNA"/>
</dbReference>
<reference evidence="2" key="1">
    <citation type="submission" date="2011-08" db="EMBL/GenBank/DDBJ databases">
        <authorList>
            <person name="Rombauts S."/>
        </authorList>
    </citation>
    <scope>NUCLEOTIDE SEQUENCE</scope>
    <source>
        <strain evidence="2">London</strain>
    </source>
</reference>
<evidence type="ECO:0000313" key="1">
    <source>
        <dbReference type="EnsemblMetazoa" id="tetur05g05950.1"/>
    </source>
</evidence>